<evidence type="ECO:0000313" key="3">
    <source>
        <dbReference type="Proteomes" id="UP000287394"/>
    </source>
</evidence>
<name>A0A402D370_9BACT</name>
<dbReference type="Proteomes" id="UP000287394">
    <property type="component" value="Chromosome"/>
</dbReference>
<dbReference type="InterPro" id="IPR017853">
    <property type="entry name" value="GH"/>
</dbReference>
<dbReference type="AlphaFoldDB" id="A0A402D370"/>
<accession>A0A402D370</accession>
<sequence>MMTTDLSQFWDTDRVLRNPHKGWYHHYFDNGITHYMPERDEDLERFPGLNHLYLRLPWSDLEPEQGVFQWALIDDVIRKWVAKGYTISFRITCKETGTVYATPEWVRVLGCQGRFIDSFCSKGDWRPEYGDPVFLQALDAFHEAFAAHYDGQPWVEYVDIGSYGEWGEGHNSATDRLQLPFEVLKQHIDIHKRHYRKSLLAVSDDLPYEGVTADDSRLMLDYLVESGITFRDDSILVRYYMDVYPDSHSVRSPEYFARVAGDRPTILEIQHYGMCTGDADPTWSGANGSVRGAATLEGAMELMRATWIGYHGDARVFLEDNPLTAARLANRSGYWYFVQTIQLADTLSPGQTTQIRLTWRNAGVAPSYHIFELVLTLSSGSDERHEVIPDSGNRRWRPDEDCVEDYPLSIPGDIPPGEYDLRIRLQERVGKIVRPVALGFQSAIETDDGSYRVARISIVQSEKPVPVLMIQI</sequence>
<evidence type="ECO:0000313" key="2">
    <source>
        <dbReference type="EMBL" id="BDI28361.1"/>
    </source>
</evidence>
<dbReference type="Gene3D" id="3.20.20.80">
    <property type="entry name" value="Glycosidases"/>
    <property type="match status" value="1"/>
</dbReference>
<proteinExistence type="predicted"/>
<gene>
    <name evidence="2" type="ORF">CCAX7_004120</name>
</gene>
<organism evidence="2 3">
    <name type="scientific">Capsulimonas corticalis</name>
    <dbReference type="NCBI Taxonomy" id="2219043"/>
    <lineage>
        <taxon>Bacteria</taxon>
        <taxon>Bacillati</taxon>
        <taxon>Armatimonadota</taxon>
        <taxon>Armatimonadia</taxon>
        <taxon>Capsulimonadales</taxon>
        <taxon>Capsulimonadaceae</taxon>
        <taxon>Capsulimonas</taxon>
    </lineage>
</organism>
<dbReference type="EMBL" id="AP025739">
    <property type="protein sequence ID" value="BDI28361.1"/>
    <property type="molecule type" value="Genomic_DNA"/>
</dbReference>
<keyword evidence="3" id="KW-1185">Reference proteome</keyword>
<feature type="domain" description="DUF4832" evidence="1">
    <location>
        <begin position="325"/>
        <end position="428"/>
    </location>
</feature>
<dbReference type="InterPro" id="IPR032267">
    <property type="entry name" value="DUF4832"/>
</dbReference>
<dbReference type="KEGG" id="ccot:CCAX7_004120"/>
<evidence type="ECO:0000259" key="1">
    <source>
        <dbReference type="Pfam" id="PF16116"/>
    </source>
</evidence>
<dbReference type="Pfam" id="PF16116">
    <property type="entry name" value="DUF4832"/>
    <property type="match status" value="1"/>
</dbReference>
<reference evidence="2 3" key="1">
    <citation type="journal article" date="2019" name="Int. J. Syst. Evol. Microbiol.">
        <title>Capsulimonas corticalis gen. nov., sp. nov., an aerobic capsulated bacterium, of a novel bacterial order, Capsulimonadales ord. nov., of the class Armatimonadia of the phylum Armatimonadetes.</title>
        <authorList>
            <person name="Li J."/>
            <person name="Kudo C."/>
            <person name="Tonouchi A."/>
        </authorList>
    </citation>
    <scope>NUCLEOTIDE SEQUENCE [LARGE SCALE GENOMIC DNA]</scope>
    <source>
        <strain evidence="2 3">AX-7</strain>
    </source>
</reference>
<dbReference type="SUPFAM" id="SSF51445">
    <property type="entry name" value="(Trans)glycosidases"/>
    <property type="match status" value="1"/>
</dbReference>
<protein>
    <recommendedName>
        <fullName evidence="1">DUF4832 domain-containing protein</fullName>
    </recommendedName>
</protein>